<dbReference type="PANTHER" id="PTHR46188:SF1">
    <property type="entry name" value="BOLA-LIKE PROTEIN 3"/>
    <property type="match status" value="1"/>
</dbReference>
<dbReference type="Pfam" id="PF01722">
    <property type="entry name" value="BolA"/>
    <property type="match status" value="1"/>
</dbReference>
<organism evidence="3 4">
    <name type="scientific">Panagrellus redivivus</name>
    <name type="common">Microworm</name>
    <dbReference type="NCBI Taxonomy" id="6233"/>
    <lineage>
        <taxon>Eukaryota</taxon>
        <taxon>Metazoa</taxon>
        <taxon>Ecdysozoa</taxon>
        <taxon>Nematoda</taxon>
        <taxon>Chromadorea</taxon>
        <taxon>Rhabditida</taxon>
        <taxon>Tylenchina</taxon>
        <taxon>Panagrolaimomorpha</taxon>
        <taxon>Panagrolaimoidea</taxon>
        <taxon>Panagrolaimidae</taxon>
        <taxon>Panagrellus</taxon>
    </lineage>
</organism>
<evidence type="ECO:0000256" key="1">
    <source>
        <dbReference type="ARBA" id="ARBA00005578"/>
    </source>
</evidence>
<dbReference type="PANTHER" id="PTHR46188">
    <property type="entry name" value="BOLA-LIKE PROTEIN 3"/>
    <property type="match status" value="1"/>
</dbReference>
<dbReference type="Proteomes" id="UP000492821">
    <property type="component" value="Unassembled WGS sequence"/>
</dbReference>
<sequence>MFKAVSTISRRLLSTAATLNEGEQKVLAKLKATFTSAPVIEAEDISGGCGTMYRIRVETADFAGKLKVQQHKLVTECLRDDIKKWHGVVIETKAV</sequence>
<dbReference type="InterPro" id="IPR052275">
    <property type="entry name" value="Mt_Fe-S_assembly_factor"/>
</dbReference>
<dbReference type="GO" id="GO:0005759">
    <property type="term" value="C:mitochondrial matrix"/>
    <property type="evidence" value="ECO:0007669"/>
    <property type="project" value="TreeGrafter"/>
</dbReference>
<dbReference type="InterPro" id="IPR036065">
    <property type="entry name" value="BolA-like_sf"/>
</dbReference>
<dbReference type="InterPro" id="IPR002634">
    <property type="entry name" value="BolA"/>
</dbReference>
<dbReference type="SUPFAM" id="SSF82657">
    <property type="entry name" value="BolA-like"/>
    <property type="match status" value="1"/>
</dbReference>
<evidence type="ECO:0000256" key="2">
    <source>
        <dbReference type="RuleBase" id="RU003860"/>
    </source>
</evidence>
<reference evidence="4" key="2">
    <citation type="submission" date="2020-10" db="UniProtKB">
        <authorList>
            <consortium name="WormBaseParasite"/>
        </authorList>
    </citation>
    <scope>IDENTIFICATION</scope>
</reference>
<evidence type="ECO:0000313" key="3">
    <source>
        <dbReference type="Proteomes" id="UP000492821"/>
    </source>
</evidence>
<dbReference type="WBParaSite" id="Pan_g11653.t1">
    <property type="protein sequence ID" value="Pan_g11653.t1"/>
    <property type="gene ID" value="Pan_g11653"/>
</dbReference>
<reference evidence="3" key="1">
    <citation type="journal article" date="2013" name="Genetics">
        <title>The draft genome and transcriptome of Panagrellus redivivus are shaped by the harsh demands of a free-living lifestyle.</title>
        <authorList>
            <person name="Srinivasan J."/>
            <person name="Dillman A.R."/>
            <person name="Macchietto M.G."/>
            <person name="Heikkinen L."/>
            <person name="Lakso M."/>
            <person name="Fracchia K.M."/>
            <person name="Antoshechkin I."/>
            <person name="Mortazavi A."/>
            <person name="Wong G."/>
            <person name="Sternberg P.W."/>
        </authorList>
    </citation>
    <scope>NUCLEOTIDE SEQUENCE [LARGE SCALE GENOMIC DNA]</scope>
    <source>
        <strain evidence="3">MT8872</strain>
    </source>
</reference>
<proteinExistence type="inferred from homology"/>
<keyword evidence="3" id="KW-1185">Reference proteome</keyword>
<name>A0A7E4URP7_PANRE</name>
<dbReference type="Gene3D" id="3.30.300.90">
    <property type="entry name" value="BolA-like"/>
    <property type="match status" value="1"/>
</dbReference>
<dbReference type="PIRSF" id="PIRSF003113">
    <property type="entry name" value="BolA"/>
    <property type="match status" value="1"/>
</dbReference>
<comment type="similarity">
    <text evidence="1 2">Belongs to the BolA/IbaG family.</text>
</comment>
<dbReference type="AlphaFoldDB" id="A0A7E4URP7"/>
<evidence type="ECO:0000313" key="4">
    <source>
        <dbReference type="WBParaSite" id="Pan_g11653.t1"/>
    </source>
</evidence>
<protein>
    <submittedName>
        <fullName evidence="4">BolA-like protein</fullName>
    </submittedName>
</protein>
<accession>A0A7E4URP7</accession>